<organism evidence="1 2">
    <name type="scientific">Variovorax ginsengisoli</name>
    <dbReference type="NCBI Taxonomy" id="363844"/>
    <lineage>
        <taxon>Bacteria</taxon>
        <taxon>Pseudomonadati</taxon>
        <taxon>Pseudomonadota</taxon>
        <taxon>Betaproteobacteria</taxon>
        <taxon>Burkholderiales</taxon>
        <taxon>Comamonadaceae</taxon>
        <taxon>Variovorax</taxon>
    </lineage>
</organism>
<dbReference type="Proteomes" id="UP001226867">
    <property type="component" value="Unassembled WGS sequence"/>
</dbReference>
<accession>A0ABT9S6Y0</accession>
<protein>
    <recommendedName>
        <fullName evidence="3">Lipoprotein</fullName>
    </recommendedName>
</protein>
<dbReference type="RefSeq" id="WP_307689791.1">
    <property type="nucleotide sequence ID" value="NZ_JAUSRO010000006.1"/>
</dbReference>
<evidence type="ECO:0000313" key="2">
    <source>
        <dbReference type="Proteomes" id="UP001226867"/>
    </source>
</evidence>
<keyword evidence="2" id="KW-1185">Reference proteome</keyword>
<name>A0ABT9S6Y0_9BURK</name>
<reference evidence="1 2" key="1">
    <citation type="submission" date="2023-07" db="EMBL/GenBank/DDBJ databases">
        <title>Sorghum-associated microbial communities from plants grown in Nebraska, USA.</title>
        <authorList>
            <person name="Schachtman D."/>
        </authorList>
    </citation>
    <scope>NUCLEOTIDE SEQUENCE [LARGE SCALE GENOMIC DNA]</scope>
    <source>
        <strain evidence="1 2">DS1607</strain>
    </source>
</reference>
<dbReference type="EMBL" id="JAUSRO010000006">
    <property type="protein sequence ID" value="MDP9899975.1"/>
    <property type="molecule type" value="Genomic_DNA"/>
</dbReference>
<proteinExistence type="predicted"/>
<evidence type="ECO:0000313" key="1">
    <source>
        <dbReference type="EMBL" id="MDP9899975.1"/>
    </source>
</evidence>
<sequence length="278" mass="31276">MRVISSVKPTRLLKKLLHTPGWSPSPAGASDKAKPGKGGGVAMIFQMVRSLAVPIVAAFTLGACTQFPPPPTSTKVIPPVAMSAGTYRPHTLDEYPDFTPEELGRRMLKLIDSIKLLDELSLERVREVMRLPLHEMSSGTSYAFGMNLPTWGWYYVFDYDNTPRAPGLKGVTYRFNNKNESAEMTPVCAMDYNAYVTALTGMGFEEQEGMAQYETYPTLPPRLNERTELLETPPPKFRRLPVYFFTRKNVVVQITRWREADAPDEKLRHACVQSIAVR</sequence>
<comment type="caution">
    <text evidence="1">The sequence shown here is derived from an EMBL/GenBank/DDBJ whole genome shotgun (WGS) entry which is preliminary data.</text>
</comment>
<evidence type="ECO:0008006" key="3">
    <source>
        <dbReference type="Google" id="ProtNLM"/>
    </source>
</evidence>
<gene>
    <name evidence="1" type="ORF">J2W36_002226</name>
</gene>